<name>A0AAE1Z5L7_SCHME</name>
<reference evidence="2" key="2">
    <citation type="journal article" date="2023" name="Infect Dis Poverty">
        <title>Chromosome-scale genome of the human blood fluke Schistosoma mekongi and its implications for public health.</title>
        <authorList>
            <person name="Zhou M."/>
            <person name="Xu L."/>
            <person name="Xu D."/>
            <person name="Chen W."/>
            <person name="Khan J."/>
            <person name="Hu Y."/>
            <person name="Huang H."/>
            <person name="Wei H."/>
            <person name="Zhang Y."/>
            <person name="Chusongsang P."/>
            <person name="Tanasarnprasert K."/>
            <person name="Hu X."/>
            <person name="Limpanont Y."/>
            <person name="Lv Z."/>
        </authorList>
    </citation>
    <scope>NUCLEOTIDE SEQUENCE</scope>
    <source>
        <strain evidence="2">LV_2022a</strain>
    </source>
</reference>
<reference evidence="2" key="1">
    <citation type="submission" date="2022-04" db="EMBL/GenBank/DDBJ databases">
        <authorList>
            <person name="Xu L."/>
            <person name="Lv Z."/>
        </authorList>
    </citation>
    <scope>NUCLEOTIDE SEQUENCE</scope>
    <source>
        <strain evidence="2">LV_2022a</strain>
    </source>
</reference>
<gene>
    <name evidence="2" type="ORF">MN116_008199</name>
</gene>
<evidence type="ECO:0000313" key="3">
    <source>
        <dbReference type="Proteomes" id="UP001292079"/>
    </source>
</evidence>
<accession>A0AAE1Z5L7</accession>
<dbReference type="AlphaFoldDB" id="A0AAE1Z5L7"/>
<evidence type="ECO:0000256" key="1">
    <source>
        <dbReference type="SAM" id="MobiDB-lite"/>
    </source>
</evidence>
<dbReference type="EMBL" id="JALJAT010000007">
    <property type="protein sequence ID" value="KAK4468021.1"/>
    <property type="molecule type" value="Genomic_DNA"/>
</dbReference>
<dbReference type="Proteomes" id="UP001292079">
    <property type="component" value="Unassembled WGS sequence"/>
</dbReference>
<proteinExistence type="predicted"/>
<organism evidence="2 3">
    <name type="scientific">Schistosoma mekongi</name>
    <name type="common">Parasitic worm</name>
    <dbReference type="NCBI Taxonomy" id="38744"/>
    <lineage>
        <taxon>Eukaryota</taxon>
        <taxon>Metazoa</taxon>
        <taxon>Spiralia</taxon>
        <taxon>Lophotrochozoa</taxon>
        <taxon>Platyhelminthes</taxon>
        <taxon>Trematoda</taxon>
        <taxon>Digenea</taxon>
        <taxon>Strigeidida</taxon>
        <taxon>Schistosomatoidea</taxon>
        <taxon>Schistosomatidae</taxon>
        <taxon>Schistosoma</taxon>
    </lineage>
</organism>
<keyword evidence="3" id="KW-1185">Reference proteome</keyword>
<feature type="region of interest" description="Disordered" evidence="1">
    <location>
        <begin position="1"/>
        <end position="31"/>
    </location>
</feature>
<comment type="caution">
    <text evidence="2">The sequence shown here is derived from an EMBL/GenBank/DDBJ whole genome shotgun (WGS) entry which is preliminary data.</text>
</comment>
<sequence>MKSILKNRGVNVQRSTSLDTKKQISESVDEEDDSDCNVVEKSCISKKRAFIRDEHGVCRPGELDEDVNMTRNHETRSSVVDRTAAERISYRLVQQRSLDFGLYCQLDRFNIDSCNNEASSSHQLSINHDNINELQHNESLNCINSEFPILLHHDDDDDDVINDVDCNEERNIHQHEMYINPRIKEIGKEFTIKDVLGHRIPEFETDNSSKDDDSEI</sequence>
<protein>
    <submittedName>
        <fullName evidence="2">Uncharacterized protein</fullName>
    </submittedName>
</protein>
<evidence type="ECO:0000313" key="2">
    <source>
        <dbReference type="EMBL" id="KAK4468021.1"/>
    </source>
</evidence>